<dbReference type="Gene3D" id="6.10.250.690">
    <property type="match status" value="1"/>
</dbReference>
<evidence type="ECO:0000256" key="5">
    <source>
        <dbReference type="ARBA" id="ARBA00023125"/>
    </source>
</evidence>
<dbReference type="KEGG" id="hmo:HM1_0636"/>
<keyword evidence="4" id="KW-0805">Transcription regulation</keyword>
<dbReference type="InterPro" id="IPR001789">
    <property type="entry name" value="Sig_transdc_resp-reg_receiver"/>
</dbReference>
<evidence type="ECO:0000256" key="3">
    <source>
        <dbReference type="ARBA" id="ARBA00023012"/>
    </source>
</evidence>
<accession>B0TGI0</accession>
<dbReference type="InterPro" id="IPR016032">
    <property type="entry name" value="Sig_transdc_resp-reg_C-effctor"/>
</dbReference>
<dbReference type="InterPro" id="IPR011006">
    <property type="entry name" value="CheY-like_superfamily"/>
</dbReference>
<reference evidence="12 13" key="1">
    <citation type="journal article" date="2008" name="J. Bacteriol.">
        <title>The genome of Heliobacterium modesticaldum, a phototrophic representative of the Firmicutes containing the simplest photosynthetic apparatus.</title>
        <authorList>
            <person name="Sattley W.M."/>
            <person name="Madigan M.T."/>
            <person name="Swingley W.D."/>
            <person name="Cheung P.C."/>
            <person name="Clocksin K.M."/>
            <person name="Conrad A.L."/>
            <person name="Dejesa L.C."/>
            <person name="Honchak B.M."/>
            <person name="Jung D.O."/>
            <person name="Karbach L.E."/>
            <person name="Kurdoglu A."/>
            <person name="Lahiri S."/>
            <person name="Mastrian S.D."/>
            <person name="Page L.E."/>
            <person name="Taylor H.L."/>
            <person name="Wang Z.T."/>
            <person name="Raymond J."/>
            <person name="Chen M."/>
            <person name="Blankenship R.E."/>
            <person name="Touchman J.W."/>
        </authorList>
    </citation>
    <scope>NUCLEOTIDE SEQUENCE [LARGE SCALE GENOMIC DNA]</scope>
    <source>
        <strain evidence="13">ATCC 51547 / Ice1</strain>
    </source>
</reference>
<dbReference type="SUPFAM" id="SSF52172">
    <property type="entry name" value="CheY-like"/>
    <property type="match status" value="1"/>
</dbReference>
<dbReference type="GO" id="GO:0000976">
    <property type="term" value="F:transcription cis-regulatory region binding"/>
    <property type="evidence" value="ECO:0007669"/>
    <property type="project" value="TreeGrafter"/>
</dbReference>
<dbReference type="GO" id="GO:0006355">
    <property type="term" value="P:regulation of DNA-templated transcription"/>
    <property type="evidence" value="ECO:0007669"/>
    <property type="project" value="InterPro"/>
</dbReference>
<evidence type="ECO:0000256" key="4">
    <source>
        <dbReference type="ARBA" id="ARBA00023015"/>
    </source>
</evidence>
<evidence type="ECO:0000256" key="9">
    <source>
        <dbReference type="PROSITE-ProRule" id="PRU01091"/>
    </source>
</evidence>
<evidence type="ECO:0000259" key="11">
    <source>
        <dbReference type="PROSITE" id="PS51755"/>
    </source>
</evidence>
<proteinExistence type="predicted"/>
<dbReference type="SMART" id="SM00448">
    <property type="entry name" value="REC"/>
    <property type="match status" value="1"/>
</dbReference>
<dbReference type="AlphaFoldDB" id="B0TGI0"/>
<dbReference type="STRING" id="498761.HM1_0636"/>
<feature type="domain" description="OmpR/PhoB-type" evidence="11">
    <location>
        <begin position="132"/>
        <end position="231"/>
    </location>
</feature>
<protein>
    <recommendedName>
        <fullName evidence="1">Stage 0 sporulation protein A homolog</fullName>
    </recommendedName>
</protein>
<dbReference type="InterPro" id="IPR036388">
    <property type="entry name" value="WH-like_DNA-bd_sf"/>
</dbReference>
<dbReference type="Pfam" id="PF00486">
    <property type="entry name" value="Trans_reg_C"/>
    <property type="match status" value="1"/>
</dbReference>
<dbReference type="GO" id="GO:0000156">
    <property type="term" value="F:phosphorelay response regulator activity"/>
    <property type="evidence" value="ECO:0007669"/>
    <property type="project" value="TreeGrafter"/>
</dbReference>
<sequence>MAGEKIMIVDDEAVVHELLTHYLEREGFKVFSVYSGSHVLDKTAFHKPDLILLDILLPGLDGIEICHELRKKTDVPIIFITSRDAPHEVALGLGIGGDDYVKKPFNPVEVVARVRAQLRRFRKQCALQEDEPAVLAFGDLRINLFDRTVEMKGERVELTVKEYDLLLFLAQNPNRYFSSDQLIEAVWNHPRSISQKALMTHISNLRRKLGEDPDSPRYIATLKGVGYMFSSR</sequence>
<dbReference type="GO" id="GO:0032993">
    <property type="term" value="C:protein-DNA complex"/>
    <property type="evidence" value="ECO:0007669"/>
    <property type="project" value="TreeGrafter"/>
</dbReference>
<feature type="modified residue" description="4-aspartylphosphate" evidence="8">
    <location>
        <position position="54"/>
    </location>
</feature>
<dbReference type="GO" id="GO:0005829">
    <property type="term" value="C:cytosol"/>
    <property type="evidence" value="ECO:0007669"/>
    <property type="project" value="TreeGrafter"/>
</dbReference>
<dbReference type="SUPFAM" id="SSF46894">
    <property type="entry name" value="C-terminal effector domain of the bipartite response regulators"/>
    <property type="match status" value="1"/>
</dbReference>
<dbReference type="OrthoDB" id="9790442at2"/>
<dbReference type="PANTHER" id="PTHR48111">
    <property type="entry name" value="REGULATOR OF RPOS"/>
    <property type="match status" value="1"/>
</dbReference>
<dbReference type="HOGENOM" id="CLU_000445_30_4_9"/>
<evidence type="ECO:0000256" key="6">
    <source>
        <dbReference type="ARBA" id="ARBA00023163"/>
    </source>
</evidence>
<keyword evidence="5 9" id="KW-0238">DNA-binding</keyword>
<keyword evidence="3" id="KW-0902">Two-component regulatory system</keyword>
<keyword evidence="6" id="KW-0804">Transcription</keyword>
<dbReference type="EMBL" id="CP000930">
    <property type="protein sequence ID" value="ABZ83241.1"/>
    <property type="molecule type" value="Genomic_DNA"/>
</dbReference>
<evidence type="ECO:0000256" key="7">
    <source>
        <dbReference type="ARBA" id="ARBA00024867"/>
    </source>
</evidence>
<dbReference type="PROSITE" id="PS51755">
    <property type="entry name" value="OMPR_PHOB"/>
    <property type="match status" value="1"/>
</dbReference>
<evidence type="ECO:0000313" key="12">
    <source>
        <dbReference type="EMBL" id="ABZ83241.1"/>
    </source>
</evidence>
<dbReference type="PROSITE" id="PS50110">
    <property type="entry name" value="RESPONSE_REGULATORY"/>
    <property type="match status" value="1"/>
</dbReference>
<dbReference type="Pfam" id="PF00072">
    <property type="entry name" value="Response_reg"/>
    <property type="match status" value="1"/>
</dbReference>
<dbReference type="PANTHER" id="PTHR48111:SF1">
    <property type="entry name" value="TWO-COMPONENT RESPONSE REGULATOR ORR33"/>
    <property type="match status" value="1"/>
</dbReference>
<comment type="function">
    <text evidence="7">May play the central regulatory role in sporulation. It may be an element of the effector pathway responsible for the activation of sporulation genes in response to nutritional stress. Spo0A may act in concert with spo0H (a sigma factor) to control the expression of some genes that are critical to the sporulation process.</text>
</comment>
<dbReference type="InterPro" id="IPR001867">
    <property type="entry name" value="OmpR/PhoB-type_DNA-bd"/>
</dbReference>
<dbReference type="Gene3D" id="3.40.50.2300">
    <property type="match status" value="1"/>
</dbReference>
<evidence type="ECO:0000256" key="2">
    <source>
        <dbReference type="ARBA" id="ARBA00022553"/>
    </source>
</evidence>
<dbReference type="FunFam" id="1.10.10.10:FF:000018">
    <property type="entry name" value="DNA-binding response regulator ResD"/>
    <property type="match status" value="1"/>
</dbReference>
<evidence type="ECO:0000259" key="10">
    <source>
        <dbReference type="PROSITE" id="PS50110"/>
    </source>
</evidence>
<dbReference type="Proteomes" id="UP000008550">
    <property type="component" value="Chromosome"/>
</dbReference>
<dbReference type="Gene3D" id="1.10.10.10">
    <property type="entry name" value="Winged helix-like DNA-binding domain superfamily/Winged helix DNA-binding domain"/>
    <property type="match status" value="1"/>
</dbReference>
<dbReference type="FunFam" id="3.40.50.2300:FF:000001">
    <property type="entry name" value="DNA-binding response regulator PhoB"/>
    <property type="match status" value="1"/>
</dbReference>
<dbReference type="SMART" id="SM00862">
    <property type="entry name" value="Trans_reg_C"/>
    <property type="match status" value="1"/>
</dbReference>
<evidence type="ECO:0000313" key="13">
    <source>
        <dbReference type="Proteomes" id="UP000008550"/>
    </source>
</evidence>
<feature type="domain" description="Response regulatory" evidence="10">
    <location>
        <begin position="5"/>
        <end position="118"/>
    </location>
</feature>
<gene>
    <name evidence="12" type="ORF">HM1_0636</name>
</gene>
<dbReference type="RefSeq" id="WP_012281317.1">
    <property type="nucleotide sequence ID" value="NC_010337.2"/>
</dbReference>
<keyword evidence="2 8" id="KW-0597">Phosphoprotein</keyword>
<dbReference type="CDD" id="cd00383">
    <property type="entry name" value="trans_reg_C"/>
    <property type="match status" value="1"/>
</dbReference>
<evidence type="ECO:0000256" key="1">
    <source>
        <dbReference type="ARBA" id="ARBA00018672"/>
    </source>
</evidence>
<feature type="DNA-binding region" description="OmpR/PhoB-type" evidence="9">
    <location>
        <begin position="132"/>
        <end position="231"/>
    </location>
</feature>
<dbReference type="InterPro" id="IPR039420">
    <property type="entry name" value="WalR-like"/>
</dbReference>
<dbReference type="eggNOG" id="COG0745">
    <property type="taxonomic scope" value="Bacteria"/>
</dbReference>
<organism evidence="12 13">
    <name type="scientific">Heliobacterium modesticaldum (strain ATCC 51547 / Ice1)</name>
    <dbReference type="NCBI Taxonomy" id="498761"/>
    <lineage>
        <taxon>Bacteria</taxon>
        <taxon>Bacillati</taxon>
        <taxon>Bacillota</taxon>
        <taxon>Clostridia</taxon>
        <taxon>Eubacteriales</taxon>
        <taxon>Heliobacteriaceae</taxon>
        <taxon>Heliomicrobium</taxon>
    </lineage>
</organism>
<evidence type="ECO:0000256" key="8">
    <source>
        <dbReference type="PROSITE-ProRule" id="PRU00169"/>
    </source>
</evidence>
<name>B0TGI0_HELMI</name>
<keyword evidence="13" id="KW-1185">Reference proteome</keyword>